<proteinExistence type="predicted"/>
<evidence type="ECO:0008006" key="3">
    <source>
        <dbReference type="Google" id="ProtNLM"/>
    </source>
</evidence>
<dbReference type="Proteomes" id="UP000075680">
    <property type="component" value="Unassembled WGS sequence"/>
</dbReference>
<reference evidence="1 2" key="1">
    <citation type="journal article" date="2016" name="Sci. Rep.">
        <title>Genomic and phenotypic characterization of the species Acinetobacter venetianus.</title>
        <authorList>
            <person name="Fondi M."/>
            <person name="Maida I."/>
            <person name="Perrin E."/>
            <person name="Orlandini V."/>
            <person name="La Torre L."/>
            <person name="Bosi E."/>
            <person name="Negroni A."/>
            <person name="Zanaroli G."/>
            <person name="Fava F."/>
            <person name="Decorosi F."/>
            <person name="Giovannetti L."/>
            <person name="Viti C."/>
            <person name="Vaneechoutte M."/>
            <person name="Dijkshoorn L."/>
            <person name="Fani R."/>
        </authorList>
    </citation>
    <scope>NUCLEOTIDE SEQUENCE [LARGE SCALE GENOMIC DNA]</scope>
    <source>
        <strain evidence="1 2">LUH5627</strain>
    </source>
</reference>
<sequence length="153" mass="17032">MAGVEVEITGLDDVVNRLQRLANPRRTKSIARKAARRAMNIVRDAARNNAKAIDDPETSEKIFKNIKVSPGKTRNPNEIVMRVGVDGGASFSNPNPKPTSGGDTRYWRFVEFPTAHGTATPFMRPALYNNINKVTTRFATVFNEELDKELANM</sequence>
<evidence type="ECO:0000313" key="1">
    <source>
        <dbReference type="EMBL" id="KXZ65958.1"/>
    </source>
</evidence>
<protein>
    <recommendedName>
        <fullName evidence="3">HK97 gp10 family phage protein</fullName>
    </recommendedName>
</protein>
<dbReference type="AlphaFoldDB" id="A0A150HLD5"/>
<gene>
    <name evidence="1" type="ORF">AVENLUH5627_02688</name>
</gene>
<comment type="caution">
    <text evidence="1">The sequence shown here is derived from an EMBL/GenBank/DDBJ whole genome shotgun (WGS) entry which is preliminary data.</text>
</comment>
<dbReference type="RefSeq" id="WP_061519372.1">
    <property type="nucleotide sequence ID" value="NZ_JRUE01000212.1"/>
</dbReference>
<dbReference type="Pfam" id="PF04883">
    <property type="entry name" value="HK97-gp10_like"/>
    <property type="match status" value="1"/>
</dbReference>
<organism evidence="1 2">
    <name type="scientific">Acinetobacter venetianus</name>
    <dbReference type="NCBI Taxonomy" id="52133"/>
    <lineage>
        <taxon>Bacteria</taxon>
        <taxon>Pseudomonadati</taxon>
        <taxon>Pseudomonadota</taxon>
        <taxon>Gammaproteobacteria</taxon>
        <taxon>Moraxellales</taxon>
        <taxon>Moraxellaceae</taxon>
        <taxon>Acinetobacter</taxon>
    </lineage>
</organism>
<name>A0A150HLD5_9GAMM</name>
<dbReference type="EMBL" id="JRUE01000212">
    <property type="protein sequence ID" value="KXZ65958.1"/>
    <property type="molecule type" value="Genomic_DNA"/>
</dbReference>
<dbReference type="NCBIfam" id="TIGR01725">
    <property type="entry name" value="phge_HK97_gp10"/>
    <property type="match status" value="1"/>
</dbReference>
<dbReference type="PATRIC" id="fig|52133.18.peg.2760"/>
<evidence type="ECO:0000313" key="2">
    <source>
        <dbReference type="Proteomes" id="UP000075680"/>
    </source>
</evidence>
<accession>A0A150HLD5</accession>
<dbReference type="InterPro" id="IPR010064">
    <property type="entry name" value="HK97-gp10_tail"/>
</dbReference>